<protein>
    <submittedName>
        <fullName evidence="2">Uncharacterized protein</fullName>
    </submittedName>
</protein>
<dbReference type="EMBL" id="JAHMHS010000011">
    <property type="protein sequence ID" value="KAK1729512.1"/>
    <property type="molecule type" value="Genomic_DNA"/>
</dbReference>
<keyword evidence="3" id="KW-1185">Reference proteome</keyword>
<comment type="caution">
    <text evidence="2">The sequence shown here is derived from an EMBL/GenBank/DDBJ whole genome shotgun (WGS) entry which is preliminary data.</text>
</comment>
<dbReference type="GeneID" id="85399585"/>
<evidence type="ECO:0000256" key="1">
    <source>
        <dbReference type="SAM" id="MobiDB-lite"/>
    </source>
</evidence>
<gene>
    <name evidence="2" type="ORF">BDZ83DRAFT_788865</name>
</gene>
<accession>A0AAD8XLB1</accession>
<name>A0AAD8XLB1_GLOAC</name>
<sequence length="83" mass="9535">NIAFVRRCARLITACKAKRLYQAILLLVICNPDPPCRAAKHDCLLVLPAFRRQFIRWSQPRKGKTDQDSARHGRSNGCWNVCK</sequence>
<feature type="region of interest" description="Disordered" evidence="1">
    <location>
        <begin position="60"/>
        <end position="83"/>
    </location>
</feature>
<dbReference type="AlphaFoldDB" id="A0AAD8XLB1"/>
<dbReference type="Proteomes" id="UP001244207">
    <property type="component" value="Unassembled WGS sequence"/>
</dbReference>
<proteinExistence type="predicted"/>
<organism evidence="2 3">
    <name type="scientific">Glomerella acutata</name>
    <name type="common">Colletotrichum acutatum</name>
    <dbReference type="NCBI Taxonomy" id="27357"/>
    <lineage>
        <taxon>Eukaryota</taxon>
        <taxon>Fungi</taxon>
        <taxon>Dikarya</taxon>
        <taxon>Ascomycota</taxon>
        <taxon>Pezizomycotina</taxon>
        <taxon>Sordariomycetes</taxon>
        <taxon>Hypocreomycetidae</taxon>
        <taxon>Glomerellales</taxon>
        <taxon>Glomerellaceae</taxon>
        <taxon>Colletotrichum</taxon>
        <taxon>Colletotrichum acutatum species complex</taxon>
    </lineage>
</organism>
<reference evidence="2" key="1">
    <citation type="submission" date="2021-12" db="EMBL/GenBank/DDBJ databases">
        <title>Comparative genomics, transcriptomics and evolutionary studies reveal genomic signatures of adaptation to plant cell wall in hemibiotrophic fungi.</title>
        <authorList>
            <consortium name="DOE Joint Genome Institute"/>
            <person name="Baroncelli R."/>
            <person name="Diaz J.F."/>
            <person name="Benocci T."/>
            <person name="Peng M."/>
            <person name="Battaglia E."/>
            <person name="Haridas S."/>
            <person name="Andreopoulos W."/>
            <person name="Labutti K."/>
            <person name="Pangilinan J."/>
            <person name="Floch G.L."/>
            <person name="Makela M.R."/>
            <person name="Henrissat B."/>
            <person name="Grigoriev I.V."/>
            <person name="Crouch J.A."/>
            <person name="De Vries R.P."/>
            <person name="Sukno S.A."/>
            <person name="Thon M.R."/>
        </authorList>
    </citation>
    <scope>NUCLEOTIDE SEQUENCE</scope>
    <source>
        <strain evidence="2">CBS 112980</strain>
    </source>
</reference>
<feature type="non-terminal residue" evidence="2">
    <location>
        <position position="1"/>
    </location>
</feature>
<dbReference type="RefSeq" id="XP_060369567.1">
    <property type="nucleotide sequence ID" value="XM_060515687.1"/>
</dbReference>
<evidence type="ECO:0000313" key="3">
    <source>
        <dbReference type="Proteomes" id="UP001244207"/>
    </source>
</evidence>
<evidence type="ECO:0000313" key="2">
    <source>
        <dbReference type="EMBL" id="KAK1729512.1"/>
    </source>
</evidence>